<keyword evidence="3" id="KW-1185">Reference proteome</keyword>
<dbReference type="RefSeq" id="WP_131577882.1">
    <property type="nucleotide sequence ID" value="NZ_CBCSAJ010000007.1"/>
</dbReference>
<sequence>MKPERPAHPAPSDATARRAVNPVICYPADSLPRPDPAAIAAQRQGAQLIHDITVPPREARCFTVPAGHFFRITSVGGPQVGDLNLWSQDLSERFYSGKTRALHGTHLSTGDRLWSNFPTLRAMATITDDTLDWYGFDAFGGSVHDVIGTRCDPYTHNLLSDGGQYHHCCHSNLTRALSQATGLPMDQAEGHVHDVLNVFMCTGFTRDTGQYFMKASPVRPGDYLEFRAEIDLLGALSACPGGDCGGQHSSDVAACHPLLVQVFRPVVAGHEVPPVNAYDRSHGA</sequence>
<evidence type="ECO:0000313" key="2">
    <source>
        <dbReference type="EMBL" id="MFD1482117.1"/>
    </source>
</evidence>
<dbReference type="Proteomes" id="UP001597302">
    <property type="component" value="Unassembled WGS sequence"/>
</dbReference>
<dbReference type="InterPro" id="IPR018959">
    <property type="entry name" value="DUF1989"/>
</dbReference>
<evidence type="ECO:0000313" key="3">
    <source>
        <dbReference type="Proteomes" id="UP001597302"/>
    </source>
</evidence>
<dbReference type="Pfam" id="PF09347">
    <property type="entry name" value="DUF1989"/>
    <property type="match status" value="1"/>
</dbReference>
<proteinExistence type="predicted"/>
<dbReference type="PANTHER" id="PTHR31527">
    <property type="entry name" value="RE64534P"/>
    <property type="match status" value="1"/>
</dbReference>
<reference evidence="3" key="1">
    <citation type="journal article" date="2019" name="Int. J. Syst. Evol. Microbiol.">
        <title>The Global Catalogue of Microorganisms (GCM) 10K type strain sequencing project: providing services to taxonomists for standard genome sequencing and annotation.</title>
        <authorList>
            <consortium name="The Broad Institute Genomics Platform"/>
            <consortium name="The Broad Institute Genome Sequencing Center for Infectious Disease"/>
            <person name="Wu L."/>
            <person name="Ma J."/>
        </authorList>
    </citation>
    <scope>NUCLEOTIDE SEQUENCE [LARGE SCALE GENOMIC DNA]</scope>
    <source>
        <strain evidence="3">CCM 8875</strain>
    </source>
</reference>
<evidence type="ECO:0000259" key="1">
    <source>
        <dbReference type="Pfam" id="PF09347"/>
    </source>
</evidence>
<gene>
    <name evidence="2" type="ORF">ACFQ5P_12505</name>
</gene>
<accession>A0ABW4DWH9</accession>
<comment type="caution">
    <text evidence="2">The sequence shown here is derived from an EMBL/GenBank/DDBJ whole genome shotgun (WGS) entry which is preliminary data.</text>
</comment>
<dbReference type="PANTHER" id="PTHR31527:SF0">
    <property type="entry name" value="RE64534P"/>
    <property type="match status" value="1"/>
</dbReference>
<name>A0ABW4DWH9_9RHOB</name>
<feature type="domain" description="DUF1989" evidence="1">
    <location>
        <begin position="53"/>
        <end position="233"/>
    </location>
</feature>
<organism evidence="2 3">
    <name type="scientific">Paracoccus nototheniae</name>
    <dbReference type="NCBI Taxonomy" id="2489002"/>
    <lineage>
        <taxon>Bacteria</taxon>
        <taxon>Pseudomonadati</taxon>
        <taxon>Pseudomonadota</taxon>
        <taxon>Alphaproteobacteria</taxon>
        <taxon>Rhodobacterales</taxon>
        <taxon>Paracoccaceae</taxon>
        <taxon>Paracoccus</taxon>
    </lineage>
</organism>
<protein>
    <submittedName>
        <fullName evidence="2">Urea carboxylase-associated family protein</fullName>
    </submittedName>
</protein>
<dbReference type="EMBL" id="JBHTOQ010000022">
    <property type="protein sequence ID" value="MFD1482117.1"/>
    <property type="molecule type" value="Genomic_DNA"/>
</dbReference>